<dbReference type="InterPro" id="IPR007202">
    <property type="entry name" value="4Fe-4S_dom"/>
</dbReference>
<feature type="non-terminal residue" evidence="6">
    <location>
        <position position="176"/>
    </location>
</feature>
<evidence type="ECO:0000256" key="4">
    <source>
        <dbReference type="ARBA" id="ARBA00023014"/>
    </source>
</evidence>
<evidence type="ECO:0000256" key="3">
    <source>
        <dbReference type="ARBA" id="ARBA00023004"/>
    </source>
</evidence>
<evidence type="ECO:0000313" key="7">
    <source>
        <dbReference type="Proteomes" id="UP000588083"/>
    </source>
</evidence>
<keyword evidence="4" id="KW-0411">Iron-sulfur</keyword>
<proteinExistence type="predicted"/>
<keyword evidence="7" id="KW-1185">Reference proteome</keyword>
<feature type="domain" description="4Fe-4S" evidence="5">
    <location>
        <begin position="60"/>
        <end position="121"/>
    </location>
</feature>
<evidence type="ECO:0000259" key="5">
    <source>
        <dbReference type="PROSITE" id="PS51656"/>
    </source>
</evidence>
<accession>A0A6V8PG60</accession>
<reference evidence="6 7" key="1">
    <citation type="journal article" date="2020" name="Front. Microbiol.">
        <title>Single-cell genomics of novel Actinobacteria with the Wood-Ljungdahl pathway discovered in a serpentinizing system.</title>
        <authorList>
            <person name="Merino N."/>
            <person name="Kawai M."/>
            <person name="Boyd E.S."/>
            <person name="Colman D.R."/>
            <person name="McGlynn S.E."/>
            <person name="Nealson K.H."/>
            <person name="Kurokawa K."/>
            <person name="Hongoh Y."/>
        </authorList>
    </citation>
    <scope>NUCLEOTIDE SEQUENCE [LARGE SCALE GENOMIC DNA]</scope>
    <source>
        <strain evidence="6 7">S34</strain>
    </source>
</reference>
<name>A0A6V8PG60_9ACTN</name>
<organism evidence="6 7">
    <name type="scientific">Candidatus Hakubella thermalkaliphila</name>
    <dbReference type="NCBI Taxonomy" id="2754717"/>
    <lineage>
        <taxon>Bacteria</taxon>
        <taxon>Bacillati</taxon>
        <taxon>Actinomycetota</taxon>
        <taxon>Actinomycetota incertae sedis</taxon>
        <taxon>Candidatus Hakubellales</taxon>
        <taxon>Candidatus Hakubellaceae</taxon>
        <taxon>Candidatus Hakubella</taxon>
    </lineage>
</organism>
<keyword evidence="3" id="KW-0408">Iron</keyword>
<evidence type="ECO:0000256" key="1">
    <source>
        <dbReference type="ARBA" id="ARBA00022485"/>
    </source>
</evidence>
<feature type="non-terminal residue" evidence="6">
    <location>
        <position position="1"/>
    </location>
</feature>
<sequence length="176" mass="19310">RRIDAAAEVEQRSVARRPPRVSAYAARRQPHPVPARAQWPQLQRAYHGRSLPSPEFAEEQIQEVLHRVEKYSPEDELNCGACGYDSCRQKAAAVLRGMAEVTMCIPYMRTRAESLTNVVMDVTPNGVLIVDNALHVQDVSPAAEWMCNCHRAAARGRPLRGSIPIGEDSVAAGAAG</sequence>
<dbReference type="GO" id="GO:0046872">
    <property type="term" value="F:metal ion binding"/>
    <property type="evidence" value="ECO:0007669"/>
    <property type="project" value="UniProtKB-KW"/>
</dbReference>
<comment type="caution">
    <text evidence="6">The sequence shown here is derived from an EMBL/GenBank/DDBJ whole genome shotgun (WGS) entry which is preliminary data.</text>
</comment>
<evidence type="ECO:0000256" key="2">
    <source>
        <dbReference type="ARBA" id="ARBA00022723"/>
    </source>
</evidence>
<dbReference type="Pfam" id="PF04060">
    <property type="entry name" value="FeS"/>
    <property type="match status" value="1"/>
</dbReference>
<dbReference type="EMBL" id="BLRZ01000489">
    <property type="protein sequence ID" value="GFP31665.1"/>
    <property type="molecule type" value="Genomic_DNA"/>
</dbReference>
<protein>
    <recommendedName>
        <fullName evidence="5">4Fe-4S domain-containing protein</fullName>
    </recommendedName>
</protein>
<keyword evidence="1" id="KW-0004">4Fe-4S</keyword>
<gene>
    <name evidence="6" type="ORF">HKBW3S34_02586</name>
</gene>
<dbReference type="AlphaFoldDB" id="A0A6V8PG60"/>
<dbReference type="Proteomes" id="UP000588083">
    <property type="component" value="Unassembled WGS sequence"/>
</dbReference>
<dbReference type="Gene3D" id="1.10.15.40">
    <property type="entry name" value="Electron transport complex subunit B, putative Fe-S cluster"/>
    <property type="match status" value="1"/>
</dbReference>
<evidence type="ECO:0000313" key="6">
    <source>
        <dbReference type="EMBL" id="GFP31665.1"/>
    </source>
</evidence>
<dbReference type="PROSITE" id="PS51656">
    <property type="entry name" value="4FE4S"/>
    <property type="match status" value="1"/>
</dbReference>
<keyword evidence="2" id="KW-0479">Metal-binding</keyword>
<dbReference type="GO" id="GO:0051539">
    <property type="term" value="F:4 iron, 4 sulfur cluster binding"/>
    <property type="evidence" value="ECO:0007669"/>
    <property type="project" value="UniProtKB-KW"/>
</dbReference>